<feature type="domain" description="TauD/TfdA-like" evidence="5">
    <location>
        <begin position="218"/>
        <end position="248"/>
    </location>
</feature>
<dbReference type="AlphaFoldDB" id="A0A919V5Z0"/>
<evidence type="ECO:0000256" key="2">
    <source>
        <dbReference type="ARBA" id="ARBA00023002"/>
    </source>
</evidence>
<dbReference type="InterPro" id="IPR003819">
    <property type="entry name" value="TauD/TfdA-like"/>
</dbReference>
<dbReference type="SUPFAM" id="SSF51197">
    <property type="entry name" value="Clavaminate synthase-like"/>
    <property type="match status" value="1"/>
</dbReference>
<evidence type="ECO:0000256" key="4">
    <source>
        <dbReference type="ARBA" id="ARBA00023194"/>
    </source>
</evidence>
<proteinExistence type="predicted"/>
<dbReference type="GO" id="GO:0017000">
    <property type="term" value="P:antibiotic biosynthetic process"/>
    <property type="evidence" value="ECO:0007669"/>
    <property type="project" value="UniProtKB-KW"/>
</dbReference>
<evidence type="ECO:0000256" key="1">
    <source>
        <dbReference type="ARBA" id="ARBA00001954"/>
    </source>
</evidence>
<comment type="caution">
    <text evidence="6">The sequence shown here is derived from an EMBL/GenBank/DDBJ whole genome shotgun (WGS) entry which is preliminary data.</text>
</comment>
<dbReference type="EMBL" id="BOOW01000006">
    <property type="protein sequence ID" value="GII90437.1"/>
    <property type="molecule type" value="Genomic_DNA"/>
</dbReference>
<evidence type="ECO:0000313" key="6">
    <source>
        <dbReference type="EMBL" id="GII90437.1"/>
    </source>
</evidence>
<dbReference type="GO" id="GO:0016491">
    <property type="term" value="F:oxidoreductase activity"/>
    <property type="evidence" value="ECO:0007669"/>
    <property type="project" value="UniProtKB-KW"/>
</dbReference>
<dbReference type="PANTHER" id="PTHR10696:SF56">
    <property type="entry name" value="TAUD_TFDA-LIKE DOMAIN-CONTAINING PROTEIN"/>
    <property type="match status" value="1"/>
</dbReference>
<evidence type="ECO:0000256" key="3">
    <source>
        <dbReference type="ARBA" id="ARBA00023004"/>
    </source>
</evidence>
<protein>
    <recommendedName>
        <fullName evidence="5">TauD/TfdA-like domain-containing protein</fullName>
    </recommendedName>
</protein>
<dbReference type="Gene3D" id="3.60.130.10">
    <property type="entry name" value="Clavaminate synthase-like"/>
    <property type="match status" value="1"/>
</dbReference>
<organism evidence="6 7">
    <name type="scientific">Sinosporangium siamense</name>
    <dbReference type="NCBI Taxonomy" id="1367973"/>
    <lineage>
        <taxon>Bacteria</taxon>
        <taxon>Bacillati</taxon>
        <taxon>Actinomycetota</taxon>
        <taxon>Actinomycetes</taxon>
        <taxon>Streptosporangiales</taxon>
        <taxon>Streptosporangiaceae</taxon>
        <taxon>Sinosporangium</taxon>
    </lineage>
</organism>
<feature type="domain" description="TauD/TfdA-like" evidence="5">
    <location>
        <begin position="8"/>
        <end position="128"/>
    </location>
</feature>
<dbReference type="Proteomes" id="UP000606172">
    <property type="component" value="Unassembled WGS sequence"/>
</dbReference>
<keyword evidence="2" id="KW-0560">Oxidoreductase</keyword>
<dbReference type="InterPro" id="IPR042098">
    <property type="entry name" value="TauD-like_sf"/>
</dbReference>
<keyword evidence="7" id="KW-1185">Reference proteome</keyword>
<keyword evidence="4" id="KW-0045">Antibiotic biosynthesis</keyword>
<dbReference type="RefSeq" id="WP_204020842.1">
    <property type="nucleotide sequence ID" value="NZ_BOOW01000006.1"/>
</dbReference>
<reference evidence="6" key="1">
    <citation type="submission" date="2021-01" db="EMBL/GenBank/DDBJ databases">
        <title>Whole genome shotgun sequence of Sinosporangium siamense NBRC 109515.</title>
        <authorList>
            <person name="Komaki H."/>
            <person name="Tamura T."/>
        </authorList>
    </citation>
    <scope>NUCLEOTIDE SEQUENCE</scope>
    <source>
        <strain evidence="6">NBRC 109515</strain>
    </source>
</reference>
<dbReference type="PANTHER" id="PTHR10696">
    <property type="entry name" value="GAMMA-BUTYROBETAINE HYDROXYLASE-RELATED"/>
    <property type="match status" value="1"/>
</dbReference>
<accession>A0A919V5Z0</accession>
<gene>
    <name evidence="6" type="ORF">Ssi02_06680</name>
</gene>
<evidence type="ECO:0000259" key="5">
    <source>
        <dbReference type="Pfam" id="PF02668"/>
    </source>
</evidence>
<name>A0A919V5Z0_9ACTN</name>
<dbReference type="InterPro" id="IPR050411">
    <property type="entry name" value="AlphaKG_dependent_hydroxylases"/>
</dbReference>
<evidence type="ECO:0000313" key="7">
    <source>
        <dbReference type="Proteomes" id="UP000606172"/>
    </source>
</evidence>
<comment type="cofactor">
    <cofactor evidence="1">
        <name>Fe(2+)</name>
        <dbReference type="ChEBI" id="CHEBI:29033"/>
    </cofactor>
</comment>
<dbReference type="Pfam" id="PF02668">
    <property type="entry name" value="TauD"/>
    <property type="match status" value="2"/>
</dbReference>
<keyword evidence="3" id="KW-0408">Iron</keyword>
<sequence length="254" mass="27861">MPSQSLSDLPVERARADLARRGWALLRDLPFTSAAHARTENADTGPTYAYDEDAVRRIASCFGIPSDRDGGRTVWRVSPRTRRGRGTFSMRAGGAGFHTDSQYHNRPEDFVCLFVVTPAAHGGDTLLATESSTIAALGRHPDGGVALDALSRPVWRWRAPEVYGPPPMQFPTAVLPGDGTIRWRADNLVAGLPPAQCRAAALLEHCLTGLLRPTRIVQRPGDLILIDNHRTMHARTAFHDPARLLLRVRLWAGP</sequence>